<dbReference type="GO" id="GO:0005506">
    <property type="term" value="F:iron ion binding"/>
    <property type="evidence" value="ECO:0007669"/>
    <property type="project" value="TreeGrafter"/>
</dbReference>
<sequence>MCLAVPGLVTDILSHHGLAMAAVDFGGVSRRVCIEHVPDVRPGDYVLVHVGFALSRIDADEARRLFELLNDLNEVPG</sequence>
<dbReference type="Gene3D" id="2.30.30.140">
    <property type="match status" value="1"/>
</dbReference>
<organism evidence="2 3">
    <name type="scientific">Nannocystis exedens</name>
    <dbReference type="NCBI Taxonomy" id="54"/>
    <lineage>
        <taxon>Bacteria</taxon>
        <taxon>Pseudomonadati</taxon>
        <taxon>Myxococcota</taxon>
        <taxon>Polyangia</taxon>
        <taxon>Nannocystales</taxon>
        <taxon>Nannocystaceae</taxon>
        <taxon>Nannocystis</taxon>
    </lineage>
</organism>
<dbReference type="SUPFAM" id="SSF159127">
    <property type="entry name" value="HupF/HypC-like"/>
    <property type="match status" value="1"/>
</dbReference>
<protein>
    <submittedName>
        <fullName evidence="2">Hydrogenase maturation protein HypC</fullName>
    </submittedName>
</protein>
<evidence type="ECO:0000256" key="1">
    <source>
        <dbReference type="ARBA" id="ARBA00006018"/>
    </source>
</evidence>
<dbReference type="STRING" id="54.SAMN02745121_06651"/>
<name>A0A1I2FFT3_9BACT</name>
<dbReference type="GO" id="GO:0051604">
    <property type="term" value="P:protein maturation"/>
    <property type="evidence" value="ECO:0007669"/>
    <property type="project" value="TreeGrafter"/>
</dbReference>
<dbReference type="GO" id="GO:1902670">
    <property type="term" value="F:carbon dioxide binding"/>
    <property type="evidence" value="ECO:0007669"/>
    <property type="project" value="TreeGrafter"/>
</dbReference>
<reference evidence="3" key="1">
    <citation type="submission" date="2016-10" db="EMBL/GenBank/DDBJ databases">
        <authorList>
            <person name="Varghese N."/>
            <person name="Submissions S."/>
        </authorList>
    </citation>
    <scope>NUCLEOTIDE SEQUENCE [LARGE SCALE GENOMIC DNA]</scope>
    <source>
        <strain evidence="3">ATCC 25963</strain>
    </source>
</reference>
<dbReference type="PANTHER" id="PTHR35177:SF2">
    <property type="entry name" value="HYDROGENASE MATURATION FACTOR HYBG"/>
    <property type="match status" value="1"/>
</dbReference>
<evidence type="ECO:0000313" key="3">
    <source>
        <dbReference type="Proteomes" id="UP000199400"/>
    </source>
</evidence>
<proteinExistence type="inferred from homology"/>
<dbReference type="PANTHER" id="PTHR35177">
    <property type="entry name" value="HYDROGENASE MATURATION FACTOR HYBG"/>
    <property type="match status" value="1"/>
</dbReference>
<dbReference type="InterPro" id="IPR001109">
    <property type="entry name" value="Hydrogenase_HupF/HypC"/>
</dbReference>
<dbReference type="PRINTS" id="PR00445">
    <property type="entry name" value="HUPFHYPC"/>
</dbReference>
<dbReference type="OrthoDB" id="9806017at2"/>
<gene>
    <name evidence="2" type="ORF">SAMN02745121_06651</name>
</gene>
<dbReference type="Proteomes" id="UP000199400">
    <property type="component" value="Unassembled WGS sequence"/>
</dbReference>
<keyword evidence="3" id="KW-1185">Reference proteome</keyword>
<dbReference type="NCBIfam" id="TIGR00074">
    <property type="entry name" value="hypC_hupF"/>
    <property type="match status" value="1"/>
</dbReference>
<comment type="similarity">
    <text evidence="1">Belongs to the HupF/HypC family.</text>
</comment>
<dbReference type="Pfam" id="PF01455">
    <property type="entry name" value="HupF_HypC"/>
    <property type="match status" value="1"/>
</dbReference>
<accession>A0A1I2FFT3</accession>
<dbReference type="AlphaFoldDB" id="A0A1I2FFT3"/>
<dbReference type="RefSeq" id="WP_096328575.1">
    <property type="nucleotide sequence ID" value="NZ_FOMX01000026.1"/>
</dbReference>
<dbReference type="EMBL" id="FOMX01000026">
    <property type="protein sequence ID" value="SFF04262.1"/>
    <property type="molecule type" value="Genomic_DNA"/>
</dbReference>
<evidence type="ECO:0000313" key="2">
    <source>
        <dbReference type="EMBL" id="SFF04262.1"/>
    </source>
</evidence>